<proteinExistence type="predicted"/>
<accession>A0A2P4SFA0</accession>
<dbReference type="Proteomes" id="UP000237246">
    <property type="component" value="Unassembled WGS sequence"/>
</dbReference>
<evidence type="ECO:0000259" key="1">
    <source>
        <dbReference type="Pfam" id="PF23588"/>
    </source>
</evidence>
<reference evidence="2 3" key="1">
    <citation type="submission" date="2018-01" db="EMBL/GenBank/DDBJ databases">
        <title>Comparison of the Chinese Bamboo Partridge and Red Junglefowl genome sequences highlights the importance of demography in genome evolution.</title>
        <authorList>
            <person name="Tiley G.P."/>
            <person name="Kimball R.T."/>
            <person name="Braun E.L."/>
            <person name="Burleigh J.G."/>
        </authorList>
    </citation>
    <scope>NUCLEOTIDE SEQUENCE [LARGE SCALE GENOMIC DNA]</scope>
    <source>
        <strain evidence="2">RTK389</strain>
        <tissue evidence="2">Blood</tissue>
    </source>
</reference>
<evidence type="ECO:0000313" key="3">
    <source>
        <dbReference type="Proteomes" id="UP000237246"/>
    </source>
</evidence>
<dbReference type="InterPro" id="IPR056302">
    <property type="entry name" value="CHD1-2/Hrp3_HTH"/>
</dbReference>
<gene>
    <name evidence="2" type="ORF">CIB84_013457</name>
</gene>
<feature type="non-terminal residue" evidence="2">
    <location>
        <position position="1"/>
    </location>
</feature>
<sequence>GRFGKVKGPTFRISGVQVNAKLVISHEEELAPLHKSIPSDPEERKRYVIPYHTKAAHFDIDWGKEDDSNLLIGIYEYGYGSWEMIKMDPDLSLTQKVCLIQNFIEYFLLV</sequence>
<dbReference type="OrthoDB" id="5860652at2759"/>
<dbReference type="Gene3D" id="1.10.10.60">
    <property type="entry name" value="Homeodomain-like"/>
    <property type="match status" value="1"/>
</dbReference>
<dbReference type="Pfam" id="PF23588">
    <property type="entry name" value="HTH_CHD1_Hrp3"/>
    <property type="match status" value="1"/>
</dbReference>
<keyword evidence="3" id="KW-1185">Reference proteome</keyword>
<evidence type="ECO:0000313" key="2">
    <source>
        <dbReference type="EMBL" id="POI22795.1"/>
    </source>
</evidence>
<organism evidence="2 3">
    <name type="scientific">Bambusicola thoracicus</name>
    <name type="common">Chinese bamboo-partridge</name>
    <name type="synonym">Perdix thoracica</name>
    <dbReference type="NCBI Taxonomy" id="9083"/>
    <lineage>
        <taxon>Eukaryota</taxon>
        <taxon>Metazoa</taxon>
        <taxon>Chordata</taxon>
        <taxon>Craniata</taxon>
        <taxon>Vertebrata</taxon>
        <taxon>Euteleostomi</taxon>
        <taxon>Archelosauria</taxon>
        <taxon>Archosauria</taxon>
        <taxon>Dinosauria</taxon>
        <taxon>Saurischia</taxon>
        <taxon>Theropoda</taxon>
        <taxon>Coelurosauria</taxon>
        <taxon>Aves</taxon>
        <taxon>Neognathae</taxon>
        <taxon>Galloanserae</taxon>
        <taxon>Galliformes</taxon>
        <taxon>Phasianidae</taxon>
        <taxon>Perdicinae</taxon>
        <taxon>Bambusicola</taxon>
    </lineage>
</organism>
<comment type="caution">
    <text evidence="2">The sequence shown here is derived from an EMBL/GenBank/DDBJ whole genome shotgun (WGS) entry which is preliminary data.</text>
</comment>
<feature type="domain" description="ATP-dependent helicase CHD1-2/hrp3 HTH" evidence="1">
    <location>
        <begin position="42"/>
        <end position="99"/>
    </location>
</feature>
<name>A0A2P4SFA0_BAMTH</name>
<protein>
    <recommendedName>
        <fullName evidence="1">ATP-dependent helicase CHD1-2/hrp3 HTH domain-containing protein</fullName>
    </recommendedName>
</protein>
<dbReference type="EMBL" id="PPHD01054883">
    <property type="protein sequence ID" value="POI22795.1"/>
    <property type="molecule type" value="Genomic_DNA"/>
</dbReference>
<dbReference type="AlphaFoldDB" id="A0A2P4SFA0"/>